<evidence type="ECO:0000256" key="1">
    <source>
        <dbReference type="SAM" id="Phobius"/>
    </source>
</evidence>
<keyword evidence="1" id="KW-1133">Transmembrane helix</keyword>
<dbReference type="EMBL" id="LR593886">
    <property type="protein sequence ID" value="VTR93634.1"/>
    <property type="molecule type" value="Genomic_DNA"/>
</dbReference>
<feature type="transmembrane region" description="Helical" evidence="1">
    <location>
        <begin position="120"/>
        <end position="146"/>
    </location>
</feature>
<gene>
    <name evidence="2" type="ORF">SOIL9_40800</name>
</gene>
<dbReference type="Proteomes" id="UP000464178">
    <property type="component" value="Chromosome"/>
</dbReference>
<organism evidence="2 3">
    <name type="scientific">Gemmata massiliana</name>
    <dbReference type="NCBI Taxonomy" id="1210884"/>
    <lineage>
        <taxon>Bacteria</taxon>
        <taxon>Pseudomonadati</taxon>
        <taxon>Planctomycetota</taxon>
        <taxon>Planctomycetia</taxon>
        <taxon>Gemmatales</taxon>
        <taxon>Gemmataceae</taxon>
        <taxon>Gemmata</taxon>
    </lineage>
</organism>
<proteinExistence type="predicted"/>
<accession>A0A6P2D0N2</accession>
<protein>
    <submittedName>
        <fullName evidence="2">Uncharacterized protein</fullName>
    </submittedName>
</protein>
<evidence type="ECO:0000313" key="2">
    <source>
        <dbReference type="EMBL" id="VTR93634.1"/>
    </source>
</evidence>
<keyword evidence="1" id="KW-0472">Membrane</keyword>
<keyword evidence="1" id="KW-0812">Transmembrane</keyword>
<feature type="transmembrane region" description="Helical" evidence="1">
    <location>
        <begin position="153"/>
        <end position="174"/>
    </location>
</feature>
<sequence>MAQLVGTKCVICQEKITNELDSRYCRDCGKPRHTACVRLPDRPTDELCYECGVPVGTLDKPVEPKESPDFLQYGTFPVSRTCPKCRGEKYKRVKPLGWIAFKWDRVCKDCATRYTPPTPWWAALTFVGVGLLLAGFGGISVLLGMLKGDPLRLPAIACEGFLGIIGCLSIYHGLRSLFNPGDV</sequence>
<keyword evidence="3" id="KW-1185">Reference proteome</keyword>
<dbReference type="KEGG" id="gms:SOIL9_40800"/>
<evidence type="ECO:0000313" key="3">
    <source>
        <dbReference type="Proteomes" id="UP000464178"/>
    </source>
</evidence>
<name>A0A6P2D0N2_9BACT</name>
<dbReference type="RefSeq" id="WP_162668326.1">
    <property type="nucleotide sequence ID" value="NZ_LR593886.1"/>
</dbReference>
<reference evidence="2 3" key="1">
    <citation type="submission" date="2019-05" db="EMBL/GenBank/DDBJ databases">
        <authorList>
            <consortium name="Science for Life Laboratories"/>
        </authorList>
    </citation>
    <scope>NUCLEOTIDE SEQUENCE [LARGE SCALE GENOMIC DNA]</scope>
    <source>
        <strain evidence="2">Soil9</strain>
    </source>
</reference>
<dbReference type="AlphaFoldDB" id="A0A6P2D0N2"/>